<keyword evidence="10 11" id="KW-0472">Membrane</keyword>
<dbReference type="CDD" id="cd23081">
    <property type="entry name" value="cpPDZ_EcRseP-like"/>
    <property type="match status" value="1"/>
</dbReference>
<feature type="transmembrane region" description="Helical" evidence="11">
    <location>
        <begin position="316"/>
        <end position="334"/>
    </location>
</feature>
<comment type="caution">
    <text evidence="13">The sequence shown here is derived from an EMBL/GenBank/DDBJ whole genome shotgun (WGS) entry which is preliminary data.</text>
</comment>
<evidence type="ECO:0000256" key="7">
    <source>
        <dbReference type="ARBA" id="ARBA00022833"/>
    </source>
</evidence>
<dbReference type="GO" id="GO:0016020">
    <property type="term" value="C:membrane"/>
    <property type="evidence" value="ECO:0007669"/>
    <property type="project" value="UniProtKB-SubCell"/>
</dbReference>
<dbReference type="EC" id="3.4.24.-" evidence="11"/>
<evidence type="ECO:0000256" key="4">
    <source>
        <dbReference type="ARBA" id="ARBA00022670"/>
    </source>
</evidence>
<feature type="domain" description="PDZ" evidence="12">
    <location>
        <begin position="108"/>
        <end position="175"/>
    </location>
</feature>
<keyword evidence="6 11" id="KW-0378">Hydrolase</keyword>
<keyword evidence="5 11" id="KW-0812">Transmembrane</keyword>
<dbReference type="PANTHER" id="PTHR42837:SF2">
    <property type="entry name" value="MEMBRANE METALLOPROTEASE ARASP2, CHLOROPLASTIC-RELATED"/>
    <property type="match status" value="1"/>
</dbReference>
<dbReference type="EMBL" id="LBSR01000008">
    <property type="protein sequence ID" value="KKQ22332.1"/>
    <property type="molecule type" value="Genomic_DNA"/>
</dbReference>
<dbReference type="NCBIfam" id="TIGR00054">
    <property type="entry name" value="RIP metalloprotease RseP"/>
    <property type="match status" value="1"/>
</dbReference>
<proteinExistence type="inferred from homology"/>
<gene>
    <name evidence="13" type="ORF">US36_C0008G0004</name>
</gene>
<dbReference type="GO" id="GO:0006508">
    <property type="term" value="P:proteolysis"/>
    <property type="evidence" value="ECO:0007669"/>
    <property type="project" value="UniProtKB-KW"/>
</dbReference>
<dbReference type="InterPro" id="IPR036034">
    <property type="entry name" value="PDZ_sf"/>
</dbReference>
<evidence type="ECO:0000256" key="3">
    <source>
        <dbReference type="ARBA" id="ARBA00007931"/>
    </source>
</evidence>
<dbReference type="InterPro" id="IPR008915">
    <property type="entry name" value="Peptidase_M50"/>
</dbReference>
<protein>
    <recommendedName>
        <fullName evidence="11">Zinc metalloprotease</fullName>
        <ecNumber evidence="11">3.4.24.-</ecNumber>
    </recommendedName>
</protein>
<evidence type="ECO:0000256" key="2">
    <source>
        <dbReference type="ARBA" id="ARBA00004141"/>
    </source>
</evidence>
<organism evidence="13 14">
    <name type="scientific">Candidatus Wolfebacteria bacterium GW2011_GWC1_37_10</name>
    <dbReference type="NCBI Taxonomy" id="1619010"/>
    <lineage>
        <taxon>Bacteria</taxon>
        <taxon>Candidatus Wolfeibacteriota</taxon>
    </lineage>
</organism>
<keyword evidence="4 13" id="KW-0645">Protease</keyword>
<dbReference type="AlphaFoldDB" id="A0A0G0FX01"/>
<evidence type="ECO:0000259" key="12">
    <source>
        <dbReference type="SMART" id="SM00228"/>
    </source>
</evidence>
<evidence type="ECO:0000256" key="10">
    <source>
        <dbReference type="ARBA" id="ARBA00023136"/>
    </source>
</evidence>
<dbReference type="Pfam" id="PF02163">
    <property type="entry name" value="Peptidase_M50"/>
    <property type="match status" value="1"/>
</dbReference>
<name>A0A0G0FX01_9BACT</name>
<sequence>MLIGIIFVIIFLSILILVHELGHFLAAKKFGLLVEEFGFGLPPKIFAKKIGETDYSINALPFGGFVKIFGENREENASISPERNFSNLKIWKRAIVLAAGVGFNFLLGWLAISLVFAIGTPSVVIITEIKKNSPAEEVGLLAGDRIADFTKVNDFIDFVNSHQGEKIKLKIEREGETLELEAIPRKNPPIGEGSLGVGLVDAGLEKQNIFMSFWEGLKTSLNSIKTIFLAIINLIGKAFVGKASFEQVTGPIGIVKITAQASTLGIVYLLQLLALISLNLAVINILPFPALDGGRLFFLLIEKIKGSPLDQKFEKITNAVGFAILIFLMIVITIKDIIKL</sequence>
<comment type="cofactor">
    <cofactor evidence="1 11">
        <name>Zn(2+)</name>
        <dbReference type="ChEBI" id="CHEBI:29105"/>
    </cofactor>
</comment>
<evidence type="ECO:0000313" key="14">
    <source>
        <dbReference type="Proteomes" id="UP000034044"/>
    </source>
</evidence>
<keyword evidence="7 11" id="KW-0862">Zinc</keyword>
<dbReference type="InterPro" id="IPR004387">
    <property type="entry name" value="Pept_M50_Zn"/>
</dbReference>
<evidence type="ECO:0000256" key="1">
    <source>
        <dbReference type="ARBA" id="ARBA00001947"/>
    </source>
</evidence>
<dbReference type="GO" id="GO:0004222">
    <property type="term" value="F:metalloendopeptidase activity"/>
    <property type="evidence" value="ECO:0007669"/>
    <property type="project" value="InterPro"/>
</dbReference>
<reference evidence="13 14" key="1">
    <citation type="journal article" date="2015" name="Nature">
        <title>rRNA introns, odd ribosomes, and small enigmatic genomes across a large radiation of phyla.</title>
        <authorList>
            <person name="Brown C.T."/>
            <person name="Hug L.A."/>
            <person name="Thomas B.C."/>
            <person name="Sharon I."/>
            <person name="Castelle C.J."/>
            <person name="Singh A."/>
            <person name="Wilkins M.J."/>
            <person name="Williams K.H."/>
            <person name="Banfield J.F."/>
        </authorList>
    </citation>
    <scope>NUCLEOTIDE SEQUENCE [LARGE SCALE GENOMIC DNA]</scope>
</reference>
<comment type="subcellular location">
    <subcellularLocation>
        <location evidence="2">Membrane</location>
        <topology evidence="2">Multi-pass membrane protein</topology>
    </subcellularLocation>
</comment>
<dbReference type="GO" id="GO:0046872">
    <property type="term" value="F:metal ion binding"/>
    <property type="evidence" value="ECO:0007669"/>
    <property type="project" value="UniProtKB-KW"/>
</dbReference>
<evidence type="ECO:0000256" key="6">
    <source>
        <dbReference type="ARBA" id="ARBA00022801"/>
    </source>
</evidence>
<evidence type="ECO:0000313" key="13">
    <source>
        <dbReference type="EMBL" id="KKQ22332.1"/>
    </source>
</evidence>
<dbReference type="PANTHER" id="PTHR42837">
    <property type="entry name" value="REGULATOR OF SIGMA-E PROTEASE RSEP"/>
    <property type="match status" value="1"/>
</dbReference>
<evidence type="ECO:0000256" key="8">
    <source>
        <dbReference type="ARBA" id="ARBA00022989"/>
    </source>
</evidence>
<keyword evidence="11" id="KW-0479">Metal-binding</keyword>
<feature type="transmembrane region" description="Helical" evidence="11">
    <location>
        <begin position="6"/>
        <end position="26"/>
    </location>
</feature>
<comment type="similarity">
    <text evidence="3 11">Belongs to the peptidase M50B family.</text>
</comment>
<keyword evidence="9 11" id="KW-0482">Metalloprotease</keyword>
<dbReference type="Proteomes" id="UP000034044">
    <property type="component" value="Unassembled WGS sequence"/>
</dbReference>
<feature type="transmembrane region" description="Helical" evidence="11">
    <location>
        <begin position="266"/>
        <end position="286"/>
    </location>
</feature>
<evidence type="ECO:0000256" key="9">
    <source>
        <dbReference type="ARBA" id="ARBA00023049"/>
    </source>
</evidence>
<feature type="transmembrane region" description="Helical" evidence="11">
    <location>
        <begin position="94"/>
        <end position="118"/>
    </location>
</feature>
<keyword evidence="8 11" id="KW-1133">Transmembrane helix</keyword>
<accession>A0A0G0FX01</accession>
<evidence type="ECO:0000256" key="11">
    <source>
        <dbReference type="RuleBase" id="RU362031"/>
    </source>
</evidence>
<dbReference type="SUPFAM" id="SSF50156">
    <property type="entry name" value="PDZ domain-like"/>
    <property type="match status" value="1"/>
</dbReference>
<evidence type="ECO:0000256" key="5">
    <source>
        <dbReference type="ARBA" id="ARBA00022692"/>
    </source>
</evidence>
<dbReference type="CDD" id="cd06163">
    <property type="entry name" value="S2P-M50_PDZ_RseP-like"/>
    <property type="match status" value="1"/>
</dbReference>
<dbReference type="SMART" id="SM00228">
    <property type="entry name" value="PDZ"/>
    <property type="match status" value="1"/>
</dbReference>
<dbReference type="InterPro" id="IPR001478">
    <property type="entry name" value="PDZ"/>
</dbReference>
<dbReference type="Gene3D" id="2.30.42.10">
    <property type="match status" value="1"/>
</dbReference>